<reference evidence="1" key="1">
    <citation type="submission" date="2022-04" db="EMBL/GenBank/DDBJ databases">
        <title>Genome of the entomopathogenic fungus Entomophthora muscae.</title>
        <authorList>
            <person name="Elya C."/>
            <person name="Lovett B.R."/>
            <person name="Lee E."/>
            <person name="Macias A.M."/>
            <person name="Hajek A.E."/>
            <person name="De Bivort B.L."/>
            <person name="Kasson M.T."/>
            <person name="De Fine Licht H.H."/>
            <person name="Stajich J.E."/>
        </authorList>
    </citation>
    <scope>NUCLEOTIDE SEQUENCE</scope>
    <source>
        <strain evidence="1">Berkeley</strain>
    </source>
</reference>
<accession>A0ACC2S5B5</accession>
<dbReference type="EMBL" id="QTSX02005789">
    <property type="protein sequence ID" value="KAJ9057510.1"/>
    <property type="molecule type" value="Genomic_DNA"/>
</dbReference>
<proteinExistence type="predicted"/>
<name>A0ACC2S5B5_9FUNG</name>
<sequence>MIRYAQLCLQDFSFDGVYLTDNQISCALKILELVFAAWSDPQSAVGLVPLWYGSDSHKYQLQQYVGTTLELLSYNHAGSRQSMTLVGNLVLSGSKVVYHQRLHHMPEYIEWLLGVMYSVGGKHLRNIPSKKVFSGNASCLGLLFLTPLV</sequence>
<organism evidence="1 2">
    <name type="scientific">Entomophthora muscae</name>
    <dbReference type="NCBI Taxonomy" id="34485"/>
    <lineage>
        <taxon>Eukaryota</taxon>
        <taxon>Fungi</taxon>
        <taxon>Fungi incertae sedis</taxon>
        <taxon>Zoopagomycota</taxon>
        <taxon>Entomophthoromycotina</taxon>
        <taxon>Entomophthoromycetes</taxon>
        <taxon>Entomophthorales</taxon>
        <taxon>Entomophthoraceae</taxon>
        <taxon>Entomophthora</taxon>
    </lineage>
</organism>
<gene>
    <name evidence="1" type="ORF">DSO57_1022057</name>
</gene>
<comment type="caution">
    <text evidence="1">The sequence shown here is derived from an EMBL/GenBank/DDBJ whole genome shotgun (WGS) entry which is preliminary data.</text>
</comment>
<keyword evidence="2" id="KW-1185">Reference proteome</keyword>
<evidence type="ECO:0000313" key="1">
    <source>
        <dbReference type="EMBL" id="KAJ9057510.1"/>
    </source>
</evidence>
<protein>
    <submittedName>
        <fullName evidence="1">Uncharacterized protein</fullName>
    </submittedName>
</protein>
<evidence type="ECO:0000313" key="2">
    <source>
        <dbReference type="Proteomes" id="UP001165960"/>
    </source>
</evidence>
<dbReference type="Proteomes" id="UP001165960">
    <property type="component" value="Unassembled WGS sequence"/>
</dbReference>